<reference evidence="2" key="1">
    <citation type="journal article" date="2019" name="Sci. Rep.">
        <title>Draft genome of Tanacetum cinerariifolium, the natural source of mosquito coil.</title>
        <authorList>
            <person name="Yamashiro T."/>
            <person name="Shiraishi A."/>
            <person name="Satake H."/>
            <person name="Nakayama K."/>
        </authorList>
    </citation>
    <scope>NUCLEOTIDE SEQUENCE</scope>
</reference>
<feature type="region of interest" description="Disordered" evidence="1">
    <location>
        <begin position="28"/>
        <end position="53"/>
    </location>
</feature>
<comment type="caution">
    <text evidence="2">The sequence shown here is derived from an EMBL/GenBank/DDBJ whole genome shotgun (WGS) entry which is preliminary data.</text>
</comment>
<dbReference type="AlphaFoldDB" id="A0A6L2KW56"/>
<evidence type="ECO:0000256" key="1">
    <source>
        <dbReference type="SAM" id="MobiDB-lite"/>
    </source>
</evidence>
<accession>A0A6L2KW56</accession>
<dbReference type="EMBL" id="BKCJ010003213">
    <property type="protein sequence ID" value="GEU53698.1"/>
    <property type="molecule type" value="Genomic_DNA"/>
</dbReference>
<organism evidence="2">
    <name type="scientific">Tanacetum cinerariifolium</name>
    <name type="common">Dalmatian daisy</name>
    <name type="synonym">Chrysanthemum cinerariifolium</name>
    <dbReference type="NCBI Taxonomy" id="118510"/>
    <lineage>
        <taxon>Eukaryota</taxon>
        <taxon>Viridiplantae</taxon>
        <taxon>Streptophyta</taxon>
        <taxon>Embryophyta</taxon>
        <taxon>Tracheophyta</taxon>
        <taxon>Spermatophyta</taxon>
        <taxon>Magnoliopsida</taxon>
        <taxon>eudicotyledons</taxon>
        <taxon>Gunneridae</taxon>
        <taxon>Pentapetalae</taxon>
        <taxon>asterids</taxon>
        <taxon>campanulids</taxon>
        <taxon>Asterales</taxon>
        <taxon>Asteraceae</taxon>
        <taxon>Asteroideae</taxon>
        <taxon>Anthemideae</taxon>
        <taxon>Anthemidinae</taxon>
        <taxon>Tanacetum</taxon>
    </lineage>
</organism>
<evidence type="ECO:0000313" key="2">
    <source>
        <dbReference type="EMBL" id="GEU53698.1"/>
    </source>
</evidence>
<sequence length="181" mass="19023">MQGSLEGAPTNYMKILYKIRTSQVVISDEEPDLEDASKHGRNETGDDENLDMNAGFGDDVIDAGAYLGLNDDKVSLGIDNADMGTGANLNEEIGLDTTANIGVSTAALESVNTADESQIEKEVAKVITIAKIILEVSKDVVAKVISTASTMPVSTVNIEDLSTTGTKVSAAEPVTTAIRVF</sequence>
<feature type="compositionally biased region" description="Basic and acidic residues" evidence="1">
    <location>
        <begin position="35"/>
        <end position="44"/>
    </location>
</feature>
<name>A0A6L2KW56_TANCI</name>
<protein>
    <submittedName>
        <fullName evidence="2">Uncharacterized protein</fullName>
    </submittedName>
</protein>
<proteinExistence type="predicted"/>
<gene>
    <name evidence="2" type="ORF">Tci_025676</name>
</gene>